<gene>
    <name evidence="4" type="ORF">F4V43_14835</name>
</gene>
<keyword evidence="3" id="KW-0963">Cytoplasm</keyword>
<organism evidence="4 5">
    <name type="scientific">Paenibacillus spiritus</name>
    <dbReference type="NCBI Taxonomy" id="2496557"/>
    <lineage>
        <taxon>Bacteria</taxon>
        <taxon>Bacillati</taxon>
        <taxon>Bacillota</taxon>
        <taxon>Bacilli</taxon>
        <taxon>Bacillales</taxon>
        <taxon>Paenibacillaceae</taxon>
        <taxon>Paenibacillus</taxon>
    </lineage>
</organism>
<feature type="active site" description="Proton acceptor" evidence="3">
    <location>
        <position position="79"/>
    </location>
</feature>
<evidence type="ECO:0000313" key="4">
    <source>
        <dbReference type="EMBL" id="KAA9000402.1"/>
    </source>
</evidence>
<comment type="catalytic activity">
    <reaction evidence="3">
        <text>dTTP + H2O = dTMP + diphosphate + H(+)</text>
        <dbReference type="Rhea" id="RHEA:28534"/>
        <dbReference type="ChEBI" id="CHEBI:15377"/>
        <dbReference type="ChEBI" id="CHEBI:15378"/>
        <dbReference type="ChEBI" id="CHEBI:33019"/>
        <dbReference type="ChEBI" id="CHEBI:37568"/>
        <dbReference type="ChEBI" id="CHEBI:63528"/>
        <dbReference type="EC" id="3.6.1.9"/>
    </reaction>
</comment>
<evidence type="ECO:0000256" key="3">
    <source>
        <dbReference type="HAMAP-Rule" id="MF_00528"/>
    </source>
</evidence>
<feature type="site" description="Important for substrate specificity" evidence="3">
    <location>
        <position position="164"/>
    </location>
</feature>
<comment type="caution">
    <text evidence="4">The sequence shown here is derived from an EMBL/GenBank/DDBJ whole genome shotgun (WGS) entry which is preliminary data.</text>
</comment>
<comment type="cofactor">
    <cofactor evidence="1 3">
        <name>a divalent metal cation</name>
        <dbReference type="ChEBI" id="CHEBI:60240"/>
    </cofactor>
</comment>
<dbReference type="NCBIfam" id="TIGR00172">
    <property type="entry name" value="maf"/>
    <property type="match status" value="1"/>
</dbReference>
<dbReference type="GO" id="GO:0036218">
    <property type="term" value="F:dTTP diphosphatase activity"/>
    <property type="evidence" value="ECO:0007669"/>
    <property type="project" value="RHEA"/>
</dbReference>
<dbReference type="CDD" id="cd00555">
    <property type="entry name" value="Maf"/>
    <property type="match status" value="1"/>
</dbReference>
<proteinExistence type="inferred from homology"/>
<comment type="function">
    <text evidence="3">Nucleoside triphosphate pyrophosphatase that hydrolyzes dTTP and UTP. May have a dual role in cell division arrest and in preventing the incorporation of modified nucleotides into cellular nucleic acids.</text>
</comment>
<dbReference type="PANTHER" id="PTHR43213:SF5">
    <property type="entry name" value="BIFUNCTIONAL DTTP_UTP PYROPHOSPHATASE_METHYLTRANSFERASE PROTEIN-RELATED"/>
    <property type="match status" value="1"/>
</dbReference>
<evidence type="ECO:0000256" key="1">
    <source>
        <dbReference type="ARBA" id="ARBA00001968"/>
    </source>
</evidence>
<dbReference type="RefSeq" id="WP_150459031.1">
    <property type="nucleotide sequence ID" value="NZ_VYKK01000021.1"/>
</dbReference>
<dbReference type="OrthoDB" id="9807767at2"/>
<comment type="similarity">
    <text evidence="3">Belongs to the Maf family. YhdE subfamily.</text>
</comment>
<dbReference type="GO" id="GO:0005737">
    <property type="term" value="C:cytoplasm"/>
    <property type="evidence" value="ECO:0007669"/>
    <property type="project" value="UniProtKB-SubCell"/>
</dbReference>
<dbReference type="InterPro" id="IPR029001">
    <property type="entry name" value="ITPase-like_fam"/>
</dbReference>
<protein>
    <recommendedName>
        <fullName evidence="3">dTTP/UTP pyrophosphatase</fullName>
        <shortName evidence="3">dTTPase/UTPase</shortName>
        <ecNumber evidence="3">3.6.1.9</ecNumber>
    </recommendedName>
    <alternativeName>
        <fullName evidence="3">Nucleoside triphosphate pyrophosphatase</fullName>
    </alternativeName>
    <alternativeName>
        <fullName evidence="3">Nucleotide pyrophosphatase</fullName>
        <shortName evidence="3">Nucleotide PPase</shortName>
    </alternativeName>
</protein>
<dbReference type="HAMAP" id="MF_00528">
    <property type="entry name" value="Maf"/>
    <property type="match status" value="1"/>
</dbReference>
<comment type="caution">
    <text evidence="3">Lacks conserved residue(s) required for the propagation of feature annotation.</text>
</comment>
<dbReference type="Proteomes" id="UP000367750">
    <property type="component" value="Unassembled WGS sequence"/>
</dbReference>
<keyword evidence="2 3" id="KW-0378">Hydrolase</keyword>
<dbReference type="InterPro" id="IPR003697">
    <property type="entry name" value="Maf-like"/>
</dbReference>
<name>A0A5J5G1P7_9BACL</name>
<evidence type="ECO:0000256" key="2">
    <source>
        <dbReference type="ARBA" id="ARBA00022801"/>
    </source>
</evidence>
<keyword evidence="5" id="KW-1185">Reference proteome</keyword>
<keyword evidence="3" id="KW-0546">Nucleotide metabolism</keyword>
<evidence type="ECO:0000313" key="5">
    <source>
        <dbReference type="Proteomes" id="UP000367750"/>
    </source>
</evidence>
<sequence length="202" mass="21364">MLNGVQRPERMLLLASGSPRRRELLALLNLPFEVIPSDADETTPEGWSPEEIVTALAVRKAEAVAAGSAGREAVVIGSDTIVVLDGKVLGKPADETEAAAMLSRLSGRTHEVFTGVACLGLPDGKVRTGFTRARVSMRNIDGREIAAYVATGEPMDKAGAYAVQGLAAVFIERIEGDYHGIVGLPIYLLHGLLQEFGISALA</sequence>
<feature type="site" description="Important for substrate specificity" evidence="3">
    <location>
        <position position="80"/>
    </location>
</feature>
<dbReference type="GO" id="GO:0036221">
    <property type="term" value="F:UTP diphosphatase activity"/>
    <property type="evidence" value="ECO:0007669"/>
    <property type="project" value="RHEA"/>
</dbReference>
<dbReference type="EC" id="3.6.1.9" evidence="3"/>
<feature type="site" description="Important for substrate specificity" evidence="3">
    <location>
        <position position="20"/>
    </location>
</feature>
<dbReference type="Pfam" id="PF02545">
    <property type="entry name" value="Maf"/>
    <property type="match status" value="1"/>
</dbReference>
<dbReference type="AlphaFoldDB" id="A0A5J5G1P7"/>
<comment type="catalytic activity">
    <reaction evidence="3">
        <text>UTP + H2O = UMP + diphosphate + H(+)</text>
        <dbReference type="Rhea" id="RHEA:29395"/>
        <dbReference type="ChEBI" id="CHEBI:15377"/>
        <dbReference type="ChEBI" id="CHEBI:15378"/>
        <dbReference type="ChEBI" id="CHEBI:33019"/>
        <dbReference type="ChEBI" id="CHEBI:46398"/>
        <dbReference type="ChEBI" id="CHEBI:57865"/>
        <dbReference type="EC" id="3.6.1.9"/>
    </reaction>
</comment>
<dbReference type="EMBL" id="VYKK01000021">
    <property type="protein sequence ID" value="KAA9000402.1"/>
    <property type="molecule type" value="Genomic_DNA"/>
</dbReference>
<dbReference type="PIRSF" id="PIRSF006305">
    <property type="entry name" value="Maf"/>
    <property type="match status" value="1"/>
</dbReference>
<dbReference type="PANTHER" id="PTHR43213">
    <property type="entry name" value="BIFUNCTIONAL DTTP/UTP PYROPHOSPHATASE/METHYLTRANSFERASE PROTEIN-RELATED"/>
    <property type="match status" value="1"/>
</dbReference>
<reference evidence="4 5" key="1">
    <citation type="submission" date="2019-09" db="EMBL/GenBank/DDBJ databases">
        <title>Bacillus ochoae sp. nov., Paenibacillus whitsoniae sp. nov., Paenibacillus spiritus sp. nov. Isolated from the Mars Exploration Rover during spacecraft assembly.</title>
        <authorList>
            <person name="Seuylemezian A."/>
            <person name="Vaishampayan P."/>
        </authorList>
    </citation>
    <scope>NUCLEOTIDE SEQUENCE [LARGE SCALE GENOMIC DNA]</scope>
    <source>
        <strain evidence="4 5">MER_111</strain>
    </source>
</reference>
<comment type="subcellular location">
    <subcellularLocation>
        <location evidence="3">Cytoplasm</location>
    </subcellularLocation>
</comment>
<dbReference type="GO" id="GO:0009117">
    <property type="term" value="P:nucleotide metabolic process"/>
    <property type="evidence" value="ECO:0007669"/>
    <property type="project" value="UniProtKB-KW"/>
</dbReference>
<dbReference type="SUPFAM" id="SSF52972">
    <property type="entry name" value="ITPase-like"/>
    <property type="match status" value="1"/>
</dbReference>
<dbReference type="Gene3D" id="3.90.950.10">
    <property type="match status" value="1"/>
</dbReference>
<accession>A0A5J5G1P7</accession>